<accession>A0A4R1F4J4</accession>
<dbReference type="NCBIfam" id="TIGR03359">
    <property type="entry name" value="VI_chp_6"/>
    <property type="match status" value="1"/>
</dbReference>
<dbReference type="Proteomes" id="UP000294887">
    <property type="component" value="Unassembled WGS sequence"/>
</dbReference>
<evidence type="ECO:0000313" key="2">
    <source>
        <dbReference type="Proteomes" id="UP000294887"/>
    </source>
</evidence>
<keyword evidence="2" id="KW-1185">Reference proteome</keyword>
<dbReference type="PIRSF" id="PIRSF028304">
    <property type="entry name" value="UCP028304"/>
    <property type="match status" value="1"/>
</dbReference>
<dbReference type="Pfam" id="PF05947">
    <property type="entry name" value="T6SS_TssF"/>
    <property type="match status" value="1"/>
</dbReference>
<proteinExistence type="predicted"/>
<dbReference type="EMBL" id="SMFQ01000003">
    <property type="protein sequence ID" value="TCJ87494.1"/>
    <property type="molecule type" value="Genomic_DNA"/>
</dbReference>
<dbReference type="PANTHER" id="PTHR35370:SF1">
    <property type="entry name" value="TYPE VI SECRETION SYSTEM COMPONENT TSSF1"/>
    <property type="match status" value="1"/>
</dbReference>
<reference evidence="1 2" key="1">
    <citation type="submission" date="2019-03" db="EMBL/GenBank/DDBJ databases">
        <title>Genomic Encyclopedia of Type Strains, Phase IV (KMG-IV): sequencing the most valuable type-strain genomes for metagenomic binning, comparative biology and taxonomic classification.</title>
        <authorList>
            <person name="Goeker M."/>
        </authorList>
    </citation>
    <scope>NUCLEOTIDE SEQUENCE [LARGE SCALE GENOMIC DNA]</scope>
    <source>
        <strain evidence="1 2">DSM 24830</strain>
    </source>
</reference>
<dbReference type="PANTHER" id="PTHR35370">
    <property type="entry name" value="CYTOPLASMIC PROTEIN-RELATED-RELATED"/>
    <property type="match status" value="1"/>
</dbReference>
<organism evidence="1 2">
    <name type="scientific">Cocleimonas flava</name>
    <dbReference type="NCBI Taxonomy" id="634765"/>
    <lineage>
        <taxon>Bacteria</taxon>
        <taxon>Pseudomonadati</taxon>
        <taxon>Pseudomonadota</taxon>
        <taxon>Gammaproteobacteria</taxon>
        <taxon>Thiotrichales</taxon>
        <taxon>Thiotrichaceae</taxon>
        <taxon>Cocleimonas</taxon>
    </lineage>
</organism>
<gene>
    <name evidence="1" type="ORF">EV695_2004</name>
</gene>
<comment type="caution">
    <text evidence="1">The sequence shown here is derived from an EMBL/GenBank/DDBJ whole genome shotgun (WGS) entry which is preliminary data.</text>
</comment>
<dbReference type="InterPro" id="IPR010272">
    <property type="entry name" value="T6SS_TssF"/>
</dbReference>
<protein>
    <submittedName>
        <fullName evidence="1">Type VI secretion system protein ImpG</fullName>
    </submittedName>
</protein>
<name>A0A4R1F4J4_9GAMM</name>
<dbReference type="RefSeq" id="WP_131905764.1">
    <property type="nucleotide sequence ID" value="NZ_BAAAFU010000004.1"/>
</dbReference>
<sequence>MHPEMLKYYEKELQFVRGMGKEFAERYPGVAERLDLGGFECADPYVERLLEGFAFLSARIQLKLDAEFPKFTQNLLDMVYPHYLAPTPSMAIMSFEPDLDGGVTEDGFSIPRGTRLRSSLSEGMRTRCDYRTSQDVNLWPLSIEDVKYLRAGEAEIYNRSSTPVKSGIQVQLKVSPGIEFKSLSLNNLEFYLDGGGETPHRIYELLLAHCASIVIQPVEKNGKKPSWQMELPANSLSEMGFDQDQALLPYTDVSFQGYRYLQEYFAFPQRFLFVQLSGLKNVIPRCESESLEIIFLFKEKNDLLKGALGKDNLSLNCTPAINLFPKRADRIHLSHRSSEHQVIIDRTNPLDYEVFSITGVNGFDSSLQDKQTFSPFYASNNYDSKRGQAYYTISRKPRLQSTTNRSDKDYVGTEIFLSLVDSSETPYDEDLKQLGVSALCTNRDLPLHITSRGGKTLFTMEDSAPVLQIRSLAGPTKPKPPNVEGENAWRLISHLSLNYLSLMDKDEKEGAVALRELLTLYGDMHRSETMKQINGVLSVTSNPAVRRIPGAGPITFGRGVEISVNCKESAFDGMGVYLLGSILEHFFAKYVSLNSFTQTNLNTVERGAIKQWSVRTGTRATL</sequence>
<evidence type="ECO:0000313" key="1">
    <source>
        <dbReference type="EMBL" id="TCJ87494.1"/>
    </source>
</evidence>
<dbReference type="OrthoDB" id="9763676at2"/>
<dbReference type="AlphaFoldDB" id="A0A4R1F4J4"/>